<comment type="caution">
    <text evidence="1">The sequence shown here is derived from an EMBL/GenBank/DDBJ whole genome shotgun (WGS) entry which is preliminary data.</text>
</comment>
<reference evidence="1" key="1">
    <citation type="submission" date="2023-04" db="EMBL/GenBank/DDBJ databases">
        <title>Phytophthora lilii NBRC 32176.</title>
        <authorList>
            <person name="Ichikawa N."/>
            <person name="Sato H."/>
            <person name="Tonouchi N."/>
        </authorList>
    </citation>
    <scope>NUCLEOTIDE SEQUENCE</scope>
    <source>
        <strain evidence="1">NBRC 32176</strain>
    </source>
</reference>
<sequence>MNDLATIMQSMGSPKYKGMLSALREFRDQAAAAIVPRLVSNNSGGNTVDAEASICFGEEDASVTNSKMFDNEDQTPSIENETVQRRFKNRLVYRRLPIVNQASTDVSPL</sequence>
<name>A0A9W6X9Z7_9STRA</name>
<dbReference type="Proteomes" id="UP001165083">
    <property type="component" value="Unassembled WGS sequence"/>
</dbReference>
<accession>A0A9W6X9Z7</accession>
<protein>
    <submittedName>
        <fullName evidence="1">Unnamed protein product</fullName>
    </submittedName>
</protein>
<gene>
    <name evidence="1" type="ORF">Plil01_001472200</name>
</gene>
<dbReference type="OrthoDB" id="136738at2759"/>
<organism evidence="1 2">
    <name type="scientific">Phytophthora lilii</name>
    <dbReference type="NCBI Taxonomy" id="2077276"/>
    <lineage>
        <taxon>Eukaryota</taxon>
        <taxon>Sar</taxon>
        <taxon>Stramenopiles</taxon>
        <taxon>Oomycota</taxon>
        <taxon>Peronosporomycetes</taxon>
        <taxon>Peronosporales</taxon>
        <taxon>Peronosporaceae</taxon>
        <taxon>Phytophthora</taxon>
    </lineage>
</organism>
<proteinExistence type="predicted"/>
<evidence type="ECO:0000313" key="1">
    <source>
        <dbReference type="EMBL" id="GMF34552.1"/>
    </source>
</evidence>
<dbReference type="AlphaFoldDB" id="A0A9W6X9Z7"/>
<evidence type="ECO:0000313" key="2">
    <source>
        <dbReference type="Proteomes" id="UP001165083"/>
    </source>
</evidence>
<keyword evidence="2" id="KW-1185">Reference proteome</keyword>
<dbReference type="EMBL" id="BSXW01001195">
    <property type="protein sequence ID" value="GMF34552.1"/>
    <property type="molecule type" value="Genomic_DNA"/>
</dbReference>